<comment type="caution">
    <text evidence="11">The sequence shown here is derived from an EMBL/GenBank/DDBJ whole genome shotgun (WGS) entry which is preliminary data.</text>
</comment>
<evidence type="ECO:0000256" key="7">
    <source>
        <dbReference type="ARBA" id="ARBA00023159"/>
    </source>
</evidence>
<name>A0A565BCA9_9BRAS</name>
<keyword evidence="7" id="KW-0010">Activator</keyword>
<dbReference type="InterPro" id="IPR051140">
    <property type="entry name" value="GATA_TF"/>
</dbReference>
<dbReference type="Proteomes" id="UP000489600">
    <property type="component" value="Unassembled WGS sequence"/>
</dbReference>
<evidence type="ECO:0000256" key="1">
    <source>
        <dbReference type="ARBA" id="ARBA00005694"/>
    </source>
</evidence>
<evidence type="ECO:0000256" key="3">
    <source>
        <dbReference type="ARBA" id="ARBA00022771"/>
    </source>
</evidence>
<evidence type="ECO:0000313" key="12">
    <source>
        <dbReference type="Proteomes" id="UP000489600"/>
    </source>
</evidence>
<dbReference type="CDD" id="cd00202">
    <property type="entry name" value="ZnF_GATA"/>
    <property type="match status" value="1"/>
</dbReference>
<feature type="domain" description="GATA-type" evidence="10">
    <location>
        <begin position="166"/>
        <end position="200"/>
    </location>
</feature>
<comment type="similarity">
    <text evidence="1">Belongs to the type IV zinc-finger family. Class A subfamily.</text>
</comment>
<dbReference type="GO" id="GO:0006355">
    <property type="term" value="P:regulation of DNA-templated transcription"/>
    <property type="evidence" value="ECO:0007669"/>
    <property type="project" value="InterPro"/>
</dbReference>
<dbReference type="SUPFAM" id="SSF57716">
    <property type="entry name" value="Glucocorticoid receptor-like (DNA-binding domain)"/>
    <property type="match status" value="1"/>
</dbReference>
<proteinExistence type="inferred from homology"/>
<evidence type="ECO:0000256" key="5">
    <source>
        <dbReference type="ARBA" id="ARBA00023015"/>
    </source>
</evidence>
<keyword evidence="6" id="KW-0238">DNA-binding</keyword>
<reference evidence="11" key="1">
    <citation type="submission" date="2019-07" db="EMBL/GenBank/DDBJ databases">
        <authorList>
            <person name="Dittberner H."/>
        </authorList>
    </citation>
    <scope>NUCLEOTIDE SEQUENCE [LARGE SCALE GENOMIC DNA]</scope>
</reference>
<evidence type="ECO:0000313" key="11">
    <source>
        <dbReference type="EMBL" id="VVA98961.1"/>
    </source>
</evidence>
<dbReference type="InterPro" id="IPR013088">
    <property type="entry name" value="Znf_NHR/GATA"/>
</dbReference>
<dbReference type="EMBL" id="CABITT030000003">
    <property type="protein sequence ID" value="VVA98961.1"/>
    <property type="molecule type" value="Genomic_DNA"/>
</dbReference>
<evidence type="ECO:0000256" key="8">
    <source>
        <dbReference type="ARBA" id="ARBA00023163"/>
    </source>
</evidence>
<organism evidence="11 12">
    <name type="scientific">Arabis nemorensis</name>
    <dbReference type="NCBI Taxonomy" id="586526"/>
    <lineage>
        <taxon>Eukaryota</taxon>
        <taxon>Viridiplantae</taxon>
        <taxon>Streptophyta</taxon>
        <taxon>Embryophyta</taxon>
        <taxon>Tracheophyta</taxon>
        <taxon>Spermatophyta</taxon>
        <taxon>Magnoliopsida</taxon>
        <taxon>eudicotyledons</taxon>
        <taxon>Gunneridae</taxon>
        <taxon>Pentapetalae</taxon>
        <taxon>rosids</taxon>
        <taxon>malvids</taxon>
        <taxon>Brassicales</taxon>
        <taxon>Brassicaceae</taxon>
        <taxon>Arabideae</taxon>
        <taxon>Arabis</taxon>
    </lineage>
</organism>
<keyword evidence="5" id="KW-0805">Transcription regulation</keyword>
<keyword evidence="8" id="KW-0804">Transcription</keyword>
<evidence type="ECO:0000256" key="2">
    <source>
        <dbReference type="ARBA" id="ARBA00022723"/>
    </source>
</evidence>
<dbReference type="PANTHER" id="PTHR45658:SF102">
    <property type="entry name" value="GATA TRANSCRIPTION FACTOR 29"/>
    <property type="match status" value="1"/>
</dbReference>
<dbReference type="GO" id="GO:0043565">
    <property type="term" value="F:sequence-specific DNA binding"/>
    <property type="evidence" value="ECO:0007669"/>
    <property type="project" value="InterPro"/>
</dbReference>
<dbReference type="Gene3D" id="3.30.50.10">
    <property type="entry name" value="Erythroid Transcription Factor GATA-1, subunit A"/>
    <property type="match status" value="1"/>
</dbReference>
<dbReference type="OrthoDB" id="2162994at2759"/>
<evidence type="ECO:0000256" key="4">
    <source>
        <dbReference type="ARBA" id="ARBA00022833"/>
    </source>
</evidence>
<dbReference type="AlphaFoldDB" id="A0A565BCA9"/>
<keyword evidence="12" id="KW-1185">Reference proteome</keyword>
<keyword evidence="4" id="KW-0862">Zinc</keyword>
<gene>
    <name evidence="11" type="ORF">ANE_LOCUS9406</name>
</gene>
<dbReference type="Pfam" id="PF00320">
    <property type="entry name" value="GATA"/>
    <property type="match status" value="1"/>
</dbReference>
<dbReference type="PROSITE" id="PS50114">
    <property type="entry name" value="GATA_ZN_FINGER_2"/>
    <property type="match status" value="1"/>
</dbReference>
<evidence type="ECO:0000256" key="6">
    <source>
        <dbReference type="ARBA" id="ARBA00023125"/>
    </source>
</evidence>
<keyword evidence="3 9" id="KW-0863">Zinc-finger</keyword>
<dbReference type="PANTHER" id="PTHR45658">
    <property type="entry name" value="GATA TRANSCRIPTION FACTOR"/>
    <property type="match status" value="1"/>
</dbReference>
<keyword evidence="2" id="KW-0479">Metal-binding</keyword>
<dbReference type="GO" id="GO:0030154">
    <property type="term" value="P:cell differentiation"/>
    <property type="evidence" value="ECO:0007669"/>
    <property type="project" value="TreeGrafter"/>
</dbReference>
<accession>A0A565BCA9</accession>
<dbReference type="GO" id="GO:0008270">
    <property type="term" value="F:zinc ion binding"/>
    <property type="evidence" value="ECO:0007669"/>
    <property type="project" value="UniProtKB-KW"/>
</dbReference>
<evidence type="ECO:0000256" key="9">
    <source>
        <dbReference type="PROSITE-ProRule" id="PRU00094"/>
    </source>
</evidence>
<evidence type="ECO:0000259" key="10">
    <source>
        <dbReference type="PROSITE" id="PS50114"/>
    </source>
</evidence>
<dbReference type="InterPro" id="IPR000679">
    <property type="entry name" value="Znf_GATA"/>
</dbReference>
<sequence length="204" mass="22337">MENDLDLTLRLGLPSRPTGWTHLSVTNVAAGRRDNNNGGGEISLRRILGDDVVIKDTEGARNNVDMNIRVYQYVFQKFAGLGETLNFAPIPMPSSPAPSPVTPTGNDYVLLDVPARRAHRNKSLAMANADLDANANADAKRRRCHGGFCGGCGQIDDGKIKCTNMNCNAISTPMWRRGPLGPKTLCNACGIKFRKEEERRSKRN</sequence>
<protein>
    <recommendedName>
        <fullName evidence="10">GATA-type domain-containing protein</fullName>
    </recommendedName>
</protein>
<dbReference type="SMART" id="SM00401">
    <property type="entry name" value="ZnF_GATA"/>
    <property type="match status" value="1"/>
</dbReference>
<dbReference type="GO" id="GO:0005634">
    <property type="term" value="C:nucleus"/>
    <property type="evidence" value="ECO:0007669"/>
    <property type="project" value="TreeGrafter"/>
</dbReference>